<dbReference type="Proteomes" id="UP001215151">
    <property type="component" value="Unassembled WGS sequence"/>
</dbReference>
<evidence type="ECO:0000256" key="1">
    <source>
        <dbReference type="SAM" id="SignalP"/>
    </source>
</evidence>
<comment type="caution">
    <text evidence="2">The sequence shown here is derived from an EMBL/GenBank/DDBJ whole genome shotgun (WGS) entry which is preliminary data.</text>
</comment>
<gene>
    <name evidence="2" type="ORF">ONZ51_g8463</name>
</gene>
<accession>A0AAD7TNM4</accession>
<feature type="signal peptide" evidence="1">
    <location>
        <begin position="1"/>
        <end position="20"/>
    </location>
</feature>
<evidence type="ECO:0000313" key="2">
    <source>
        <dbReference type="EMBL" id="KAJ8472516.1"/>
    </source>
</evidence>
<dbReference type="EMBL" id="JAPEVG010000256">
    <property type="protein sequence ID" value="KAJ8472516.1"/>
    <property type="molecule type" value="Genomic_DNA"/>
</dbReference>
<protein>
    <recommendedName>
        <fullName evidence="4">F-box domain-containing protein</fullName>
    </recommendedName>
</protein>
<evidence type="ECO:0008006" key="4">
    <source>
        <dbReference type="Google" id="ProtNLM"/>
    </source>
</evidence>
<keyword evidence="3" id="KW-1185">Reference proteome</keyword>
<sequence>MNSLAVEILIRIFSFACTDGGYTACSLSSTCRFVREASHPARFHSVAFSGDCAKLAHFLTLLENGRTADAQCSAPKVRNLFISDLLLSRRLPALCQAESATPRSVPGDTLAMSAGEDLARPQSLGSQHLSCLEEDWTRWNALVSVRLHAVAVDLETAVLITDTTTVAFEPEPFFTPFLALREFTLTGSMVDNEDFESSAIPVQYPVISHIHFLEGTAHESLKYVSKHAPQLTHLRCSGDIEHAVDAIKDRQTNRPTSASYLFPNLREVHLRFGPPLDDGPSPQYNML</sequence>
<name>A0AAD7TNM4_9APHY</name>
<organism evidence="2 3">
    <name type="scientific">Trametes cubensis</name>
    <dbReference type="NCBI Taxonomy" id="1111947"/>
    <lineage>
        <taxon>Eukaryota</taxon>
        <taxon>Fungi</taxon>
        <taxon>Dikarya</taxon>
        <taxon>Basidiomycota</taxon>
        <taxon>Agaricomycotina</taxon>
        <taxon>Agaricomycetes</taxon>
        <taxon>Polyporales</taxon>
        <taxon>Polyporaceae</taxon>
        <taxon>Trametes</taxon>
    </lineage>
</organism>
<feature type="chain" id="PRO_5041995543" description="F-box domain-containing protein" evidence="1">
    <location>
        <begin position="21"/>
        <end position="287"/>
    </location>
</feature>
<evidence type="ECO:0000313" key="3">
    <source>
        <dbReference type="Proteomes" id="UP001215151"/>
    </source>
</evidence>
<dbReference type="AlphaFoldDB" id="A0AAD7TNM4"/>
<keyword evidence="1" id="KW-0732">Signal</keyword>
<proteinExistence type="predicted"/>
<reference evidence="2" key="1">
    <citation type="submission" date="2022-11" db="EMBL/GenBank/DDBJ databases">
        <title>Genome Sequence of Cubamyces cubensis.</title>
        <authorList>
            <person name="Buettner E."/>
        </authorList>
    </citation>
    <scope>NUCLEOTIDE SEQUENCE</scope>
    <source>
        <strain evidence="2">MPL-01</strain>
    </source>
</reference>